<dbReference type="GO" id="GO:0000175">
    <property type="term" value="F:3'-5'-RNA exonuclease activity"/>
    <property type="evidence" value="ECO:0007669"/>
    <property type="project" value="TreeGrafter"/>
</dbReference>
<dbReference type="Proteomes" id="UP000316621">
    <property type="component" value="Chromosome 11"/>
</dbReference>
<dbReference type="InterPro" id="IPR020568">
    <property type="entry name" value="Ribosomal_Su5_D2-typ_SF"/>
</dbReference>
<keyword evidence="1" id="KW-0694">RNA-binding</keyword>
<accession>A0A4Y7LKJ6</accession>
<dbReference type="GO" id="GO:0009570">
    <property type="term" value="C:chloroplast stroma"/>
    <property type="evidence" value="ECO:0007669"/>
    <property type="project" value="TreeGrafter"/>
</dbReference>
<dbReference type="InterPro" id="IPR015847">
    <property type="entry name" value="ExoRNase_PH_dom2"/>
</dbReference>
<dbReference type="GO" id="GO:0004654">
    <property type="term" value="F:polyribonucleotide nucleotidyltransferase activity"/>
    <property type="evidence" value="ECO:0007669"/>
    <property type="project" value="InterPro"/>
</dbReference>
<dbReference type="GO" id="GO:0005829">
    <property type="term" value="C:cytosol"/>
    <property type="evidence" value="ECO:0007669"/>
    <property type="project" value="TreeGrafter"/>
</dbReference>
<dbReference type="GO" id="GO:0003723">
    <property type="term" value="F:RNA binding"/>
    <property type="evidence" value="ECO:0007669"/>
    <property type="project" value="UniProtKB-KW"/>
</dbReference>
<dbReference type="InterPro" id="IPR001247">
    <property type="entry name" value="ExoRNase_PH_dom1"/>
</dbReference>
<proteinExistence type="predicted"/>
<evidence type="ECO:0000313" key="4">
    <source>
        <dbReference type="EMBL" id="RZC85018.1"/>
    </source>
</evidence>
<dbReference type="GO" id="GO:0000965">
    <property type="term" value="P:mitochondrial RNA 3'-end processing"/>
    <property type="evidence" value="ECO:0007669"/>
    <property type="project" value="TreeGrafter"/>
</dbReference>
<reference evidence="4 5" key="1">
    <citation type="journal article" date="2018" name="Science">
        <title>The opium poppy genome and morphinan production.</title>
        <authorList>
            <person name="Guo L."/>
            <person name="Winzer T."/>
            <person name="Yang X."/>
            <person name="Li Y."/>
            <person name="Ning Z."/>
            <person name="He Z."/>
            <person name="Teodor R."/>
            <person name="Lu Y."/>
            <person name="Bowser T.A."/>
            <person name="Graham I.A."/>
            <person name="Ye K."/>
        </authorList>
    </citation>
    <scope>NUCLEOTIDE SEQUENCE [LARGE SCALE GENOMIC DNA]</scope>
    <source>
        <strain evidence="5">cv. HN1</strain>
        <tissue evidence="4">Leaves</tissue>
    </source>
</reference>
<evidence type="ECO:0000259" key="3">
    <source>
        <dbReference type="Pfam" id="PF03725"/>
    </source>
</evidence>
<dbReference type="Gramene" id="RZC85018">
    <property type="protein sequence ID" value="RZC85018"/>
    <property type="gene ID" value="C5167_047801"/>
</dbReference>
<gene>
    <name evidence="4" type="ORF">C5167_047801</name>
</gene>
<dbReference type="STRING" id="3469.A0A4Y7LKJ6"/>
<dbReference type="InterPro" id="IPR036345">
    <property type="entry name" value="ExoRNase_PH_dom2_sf"/>
</dbReference>
<dbReference type="OMA" id="CTETISD"/>
<dbReference type="SUPFAM" id="SSF54211">
    <property type="entry name" value="Ribosomal protein S5 domain 2-like"/>
    <property type="match status" value="2"/>
</dbReference>
<dbReference type="GO" id="GO:0000958">
    <property type="term" value="P:mitochondrial mRNA catabolic process"/>
    <property type="evidence" value="ECO:0007669"/>
    <property type="project" value="TreeGrafter"/>
</dbReference>
<sequence>MAMAFALGRRRNATNLHSLSTLPKNAIRLYQTYKEDFEIESCCFSFETTPPNQFDDSGAGGGVGDGVVLTMRDTLQSMLRTTAEEQVSKVLSTASLLNPCGNILNSFPRVTVGYHGKMENFGAQRGSGGTRIICTPIRPLFPSGFYHDVKVISRVLCCSEQQDIDVLAANAASAALMLSDIPWGGPIGVVRVGRLQGEFVVNPVKSELACCNIDWIYACTRDKALMVDIQAQEVTQEDLELGLRLAHQEAEGTVHRIESLAEAPFEAAHDSAACDQKSKGEEYLAKITGDAKRLLEVEECDEWKAKLLRSRMVNKLRKKIFHIWNVENGVRLDGRRFDEVRQVGCESSGMSGLQGSSCFACGRTKVSCTVTQTRPGTDEAGPQAGLVDHLNYDNPIRYPGYLYKTRPFRIEGDWKKCSDKSYEADDANFVENALVALLPKEDIFPYVVRVNSQVVCHDGSASAASVCGVSIALMDAGVPQRKHVAGVSIGLVRERSTLHGSRCRILTDLSSSDEQLGDMNLKVAGSWEGITAVQLDLNVAGVPSEILCKCLGPALNTHLQIIDRMEQEISCSSLLCFK</sequence>
<dbReference type="Gene3D" id="3.30.230.70">
    <property type="entry name" value="GHMP Kinase, N-terminal domain"/>
    <property type="match status" value="2"/>
</dbReference>
<protein>
    <submittedName>
        <fullName evidence="4">Uncharacterized protein</fullName>
    </submittedName>
</protein>
<dbReference type="PANTHER" id="PTHR11252:SF16">
    <property type="entry name" value="POLYRIBONUCLEOTIDE NUCLEOTIDYLTRANSFERASE 2, MITOCHONDRIAL"/>
    <property type="match status" value="1"/>
</dbReference>
<keyword evidence="5" id="KW-1185">Reference proteome</keyword>
<dbReference type="InterPro" id="IPR012162">
    <property type="entry name" value="PNPase"/>
</dbReference>
<dbReference type="Pfam" id="PF03725">
    <property type="entry name" value="RNase_PH_C"/>
    <property type="match status" value="1"/>
</dbReference>
<name>A0A4Y7LKJ6_PAPSO</name>
<evidence type="ECO:0000259" key="2">
    <source>
        <dbReference type="Pfam" id="PF01138"/>
    </source>
</evidence>
<dbReference type="AlphaFoldDB" id="A0A4Y7LKJ6"/>
<organism evidence="4 5">
    <name type="scientific">Papaver somniferum</name>
    <name type="common">Opium poppy</name>
    <dbReference type="NCBI Taxonomy" id="3469"/>
    <lineage>
        <taxon>Eukaryota</taxon>
        <taxon>Viridiplantae</taxon>
        <taxon>Streptophyta</taxon>
        <taxon>Embryophyta</taxon>
        <taxon>Tracheophyta</taxon>
        <taxon>Spermatophyta</taxon>
        <taxon>Magnoliopsida</taxon>
        <taxon>Ranunculales</taxon>
        <taxon>Papaveraceae</taxon>
        <taxon>Papaveroideae</taxon>
        <taxon>Papaver</taxon>
    </lineage>
</organism>
<evidence type="ECO:0000256" key="1">
    <source>
        <dbReference type="ARBA" id="ARBA00022884"/>
    </source>
</evidence>
<dbReference type="InterPro" id="IPR027408">
    <property type="entry name" value="PNPase/RNase_PH_dom_sf"/>
</dbReference>
<dbReference type="PANTHER" id="PTHR11252">
    <property type="entry name" value="POLYRIBONUCLEOTIDE NUCLEOTIDYLTRANSFERASE"/>
    <property type="match status" value="1"/>
</dbReference>
<feature type="domain" description="Exoribonuclease phosphorolytic" evidence="3">
    <location>
        <begin position="185"/>
        <end position="248"/>
    </location>
</feature>
<dbReference type="SUPFAM" id="SSF55666">
    <property type="entry name" value="Ribonuclease PH domain 2-like"/>
    <property type="match status" value="2"/>
</dbReference>
<dbReference type="Pfam" id="PF01138">
    <property type="entry name" value="RNase_PH"/>
    <property type="match status" value="1"/>
</dbReference>
<evidence type="ECO:0000313" key="5">
    <source>
        <dbReference type="Proteomes" id="UP000316621"/>
    </source>
</evidence>
<dbReference type="EMBL" id="CM010725">
    <property type="protein sequence ID" value="RZC85018.1"/>
    <property type="molecule type" value="Genomic_DNA"/>
</dbReference>
<dbReference type="GO" id="GO:0005739">
    <property type="term" value="C:mitochondrion"/>
    <property type="evidence" value="ECO:0007669"/>
    <property type="project" value="TreeGrafter"/>
</dbReference>
<feature type="domain" description="Exoribonuclease phosphorolytic" evidence="2">
    <location>
        <begin position="339"/>
        <end position="479"/>
    </location>
</feature>